<evidence type="ECO:0000313" key="1">
    <source>
        <dbReference type="EMBL" id="KAJ0042994.1"/>
    </source>
</evidence>
<keyword evidence="2" id="KW-1185">Reference proteome</keyword>
<comment type="caution">
    <text evidence="1">The sequence shown here is derived from an EMBL/GenBank/DDBJ whole genome shotgun (WGS) entry which is preliminary data.</text>
</comment>
<accession>A0ACC0YZ27</accession>
<protein>
    <submittedName>
        <fullName evidence="1">Uncharacterized protein</fullName>
    </submittedName>
</protein>
<evidence type="ECO:0000313" key="2">
    <source>
        <dbReference type="Proteomes" id="UP001163603"/>
    </source>
</evidence>
<dbReference type="Proteomes" id="UP001163603">
    <property type="component" value="Chromosome 4"/>
</dbReference>
<gene>
    <name evidence="1" type="ORF">Pint_19358</name>
</gene>
<sequence>MNQLKQLRHPNLAPLLGYSVVQEEKLLIYKYFCNGTLHSLLHGRSIEQDWPTRLKIGLGATRGQAWLHYFGLAKFVNYSGEFGYYPLECTSDMVASLEGDVYGFGMVLLELDTGQKPVEISTHLK</sequence>
<proteinExistence type="predicted"/>
<reference evidence="2" key="1">
    <citation type="journal article" date="2023" name="G3 (Bethesda)">
        <title>Genome assembly and association tests identify interacting loci associated with vigor, precocity, and sex in interspecific pistachio rootstocks.</title>
        <authorList>
            <person name="Palmer W."/>
            <person name="Jacygrad E."/>
            <person name="Sagayaradj S."/>
            <person name="Cavanaugh K."/>
            <person name="Han R."/>
            <person name="Bertier L."/>
            <person name="Beede B."/>
            <person name="Kafkas S."/>
            <person name="Golino D."/>
            <person name="Preece J."/>
            <person name="Michelmore R."/>
        </authorList>
    </citation>
    <scope>NUCLEOTIDE SEQUENCE [LARGE SCALE GENOMIC DNA]</scope>
</reference>
<name>A0ACC0YZ27_9ROSI</name>
<organism evidence="1 2">
    <name type="scientific">Pistacia integerrima</name>
    <dbReference type="NCBI Taxonomy" id="434235"/>
    <lineage>
        <taxon>Eukaryota</taxon>
        <taxon>Viridiplantae</taxon>
        <taxon>Streptophyta</taxon>
        <taxon>Embryophyta</taxon>
        <taxon>Tracheophyta</taxon>
        <taxon>Spermatophyta</taxon>
        <taxon>Magnoliopsida</taxon>
        <taxon>eudicotyledons</taxon>
        <taxon>Gunneridae</taxon>
        <taxon>Pentapetalae</taxon>
        <taxon>rosids</taxon>
        <taxon>malvids</taxon>
        <taxon>Sapindales</taxon>
        <taxon>Anacardiaceae</taxon>
        <taxon>Pistacia</taxon>
    </lineage>
</organism>
<dbReference type="EMBL" id="CM047739">
    <property type="protein sequence ID" value="KAJ0042994.1"/>
    <property type="molecule type" value="Genomic_DNA"/>
</dbReference>